<evidence type="ECO:0000256" key="2">
    <source>
        <dbReference type="SAM" id="SignalP"/>
    </source>
</evidence>
<dbReference type="Proteomes" id="UP000183832">
    <property type="component" value="Unassembled WGS sequence"/>
</dbReference>
<keyword evidence="4" id="KW-1185">Reference proteome</keyword>
<organism evidence="3 4">
    <name type="scientific">Clunio marinus</name>
    <dbReference type="NCBI Taxonomy" id="568069"/>
    <lineage>
        <taxon>Eukaryota</taxon>
        <taxon>Metazoa</taxon>
        <taxon>Ecdysozoa</taxon>
        <taxon>Arthropoda</taxon>
        <taxon>Hexapoda</taxon>
        <taxon>Insecta</taxon>
        <taxon>Pterygota</taxon>
        <taxon>Neoptera</taxon>
        <taxon>Endopterygota</taxon>
        <taxon>Diptera</taxon>
        <taxon>Nematocera</taxon>
        <taxon>Chironomoidea</taxon>
        <taxon>Chironomidae</taxon>
        <taxon>Clunio</taxon>
    </lineage>
</organism>
<sequence>MKKLISLFVFLVYCYESTAQEKSTPQPLTDIQDLKNRLETKADVVGRFYKLLTLVSSFEEAAEKQQDYPTKTFPFISKSFRRLNIFGLQAPPDDPPRNADGTPCSCNTKELQPDILHVTDDSGSKSNFYVVQPVIQRDNDQKSTNTTIVNHYPKLNFGNSPKTEQVTTSTRHPSTIQTTTDRYYHFSYFQ</sequence>
<accession>A0A1J1HFR7</accession>
<feature type="region of interest" description="Disordered" evidence="1">
    <location>
        <begin position="151"/>
        <end position="172"/>
    </location>
</feature>
<dbReference type="EMBL" id="CVRI01000002">
    <property type="protein sequence ID" value="CRK86840.1"/>
    <property type="molecule type" value="Genomic_DNA"/>
</dbReference>
<dbReference type="AlphaFoldDB" id="A0A1J1HFR7"/>
<reference evidence="3 4" key="1">
    <citation type="submission" date="2015-04" db="EMBL/GenBank/DDBJ databases">
        <authorList>
            <person name="Syromyatnikov M.Y."/>
            <person name="Popov V.N."/>
        </authorList>
    </citation>
    <scope>NUCLEOTIDE SEQUENCE [LARGE SCALE GENOMIC DNA]</scope>
</reference>
<evidence type="ECO:0000313" key="3">
    <source>
        <dbReference type="EMBL" id="CRK86840.1"/>
    </source>
</evidence>
<evidence type="ECO:0000256" key="1">
    <source>
        <dbReference type="SAM" id="MobiDB-lite"/>
    </source>
</evidence>
<feature type="compositionally biased region" description="Polar residues" evidence="1">
    <location>
        <begin position="157"/>
        <end position="172"/>
    </location>
</feature>
<proteinExistence type="predicted"/>
<evidence type="ECO:0000313" key="4">
    <source>
        <dbReference type="Proteomes" id="UP000183832"/>
    </source>
</evidence>
<feature type="chain" id="PRO_5009619022" evidence="2">
    <location>
        <begin position="20"/>
        <end position="190"/>
    </location>
</feature>
<gene>
    <name evidence="3" type="ORF">CLUMA_CG000668</name>
</gene>
<feature type="signal peptide" evidence="2">
    <location>
        <begin position="1"/>
        <end position="19"/>
    </location>
</feature>
<keyword evidence="2" id="KW-0732">Signal</keyword>
<name>A0A1J1HFR7_9DIPT</name>
<protein>
    <submittedName>
        <fullName evidence="3">CLUMA_CG000668, isoform A</fullName>
    </submittedName>
</protein>